<evidence type="ECO:0000256" key="7">
    <source>
        <dbReference type="ARBA" id="ARBA00022793"/>
    </source>
</evidence>
<feature type="domain" description="Thiamine pyrophosphate enzyme central" evidence="12">
    <location>
        <begin position="205"/>
        <end position="314"/>
    </location>
</feature>
<dbReference type="Pfam" id="PF01370">
    <property type="entry name" value="Epimerase"/>
    <property type="match status" value="1"/>
</dbReference>
<evidence type="ECO:0000256" key="11">
    <source>
        <dbReference type="RuleBase" id="RU362132"/>
    </source>
</evidence>
<evidence type="ECO:0000259" key="15">
    <source>
        <dbReference type="Pfam" id="PF02776"/>
    </source>
</evidence>
<dbReference type="GO" id="GO:0004737">
    <property type="term" value="F:pyruvate decarboxylase activity"/>
    <property type="evidence" value="ECO:0007669"/>
    <property type="project" value="UniProtKB-EC"/>
</dbReference>
<dbReference type="Gene3D" id="3.40.50.970">
    <property type="match status" value="2"/>
</dbReference>
<comment type="similarity">
    <text evidence="3 11">Belongs to the TPP enzyme family.</text>
</comment>
<keyword evidence="8" id="KW-0460">Magnesium</keyword>
<dbReference type="GO" id="GO:0005634">
    <property type="term" value="C:nucleus"/>
    <property type="evidence" value="ECO:0007669"/>
    <property type="project" value="TreeGrafter"/>
</dbReference>
<dbReference type="EC" id="4.1.1.1" evidence="4"/>
<evidence type="ECO:0000256" key="10">
    <source>
        <dbReference type="ARBA" id="ARBA00023239"/>
    </source>
</evidence>
<dbReference type="Pfam" id="PF00205">
    <property type="entry name" value="TPP_enzyme_M"/>
    <property type="match status" value="1"/>
</dbReference>
<dbReference type="InterPro" id="IPR036291">
    <property type="entry name" value="NAD(P)-bd_dom_sf"/>
</dbReference>
<evidence type="ECO:0000313" key="17">
    <source>
        <dbReference type="Proteomes" id="UP000593570"/>
    </source>
</evidence>
<keyword evidence="6" id="KW-0479">Metal-binding</keyword>
<protein>
    <recommendedName>
        <fullName evidence="5">Pyruvate decarboxylase</fullName>
        <ecNumber evidence="4">4.1.1.1</ecNumber>
    </recommendedName>
</protein>
<dbReference type="InterPro" id="IPR047214">
    <property type="entry name" value="TPP_PDC_IPDC"/>
</dbReference>
<evidence type="ECO:0000256" key="2">
    <source>
        <dbReference type="ARBA" id="ARBA00001964"/>
    </source>
</evidence>
<evidence type="ECO:0000256" key="6">
    <source>
        <dbReference type="ARBA" id="ARBA00022723"/>
    </source>
</evidence>
<dbReference type="AlphaFoldDB" id="A0A8H6GGU9"/>
<dbReference type="GO" id="GO:0000949">
    <property type="term" value="P:aromatic amino acid family catabolic process to alcohol via Ehrlich pathway"/>
    <property type="evidence" value="ECO:0007669"/>
    <property type="project" value="TreeGrafter"/>
</dbReference>
<dbReference type="GO" id="GO:0030976">
    <property type="term" value="F:thiamine pyrophosphate binding"/>
    <property type="evidence" value="ECO:0007669"/>
    <property type="project" value="InterPro"/>
</dbReference>
<evidence type="ECO:0000313" key="16">
    <source>
        <dbReference type="EMBL" id="KAF6517095.1"/>
    </source>
</evidence>
<dbReference type="InterPro" id="IPR029035">
    <property type="entry name" value="DHS-like_NAD/FAD-binding_dom"/>
</dbReference>
<evidence type="ECO:0000256" key="1">
    <source>
        <dbReference type="ARBA" id="ARBA00001041"/>
    </source>
</evidence>
<dbReference type="FunFam" id="3.40.50.970:FF:000024">
    <property type="entry name" value="Pyruvate decarboxylase isozyme"/>
    <property type="match status" value="1"/>
</dbReference>
<comment type="cofactor">
    <cofactor evidence="2">
        <name>thiamine diphosphate</name>
        <dbReference type="ChEBI" id="CHEBI:58937"/>
    </cofactor>
</comment>
<dbReference type="Proteomes" id="UP000593570">
    <property type="component" value="Unassembled WGS sequence"/>
</dbReference>
<dbReference type="GO" id="GO:0000287">
    <property type="term" value="F:magnesium ion binding"/>
    <property type="evidence" value="ECO:0007669"/>
    <property type="project" value="InterPro"/>
</dbReference>
<dbReference type="EMBL" id="JACDXP010000011">
    <property type="protein sequence ID" value="KAF6517095.1"/>
    <property type="molecule type" value="Genomic_DNA"/>
</dbReference>
<dbReference type="SUPFAM" id="SSF51735">
    <property type="entry name" value="NAD(P)-binding Rossmann-fold domains"/>
    <property type="match status" value="1"/>
</dbReference>
<dbReference type="Pfam" id="PF02776">
    <property type="entry name" value="TPP_enzyme_N"/>
    <property type="match status" value="1"/>
</dbReference>
<dbReference type="InterPro" id="IPR011766">
    <property type="entry name" value="TPP_enzyme_TPP-bd"/>
</dbReference>
<evidence type="ECO:0000256" key="4">
    <source>
        <dbReference type="ARBA" id="ARBA00013202"/>
    </source>
</evidence>
<dbReference type="Gene3D" id="3.40.50.720">
    <property type="entry name" value="NAD(P)-binding Rossmann-like Domain"/>
    <property type="match status" value="1"/>
</dbReference>
<evidence type="ECO:0000256" key="9">
    <source>
        <dbReference type="ARBA" id="ARBA00023052"/>
    </source>
</evidence>
<dbReference type="Pfam" id="PF02775">
    <property type="entry name" value="TPP_enzyme_C"/>
    <property type="match status" value="1"/>
</dbReference>
<evidence type="ECO:0000259" key="13">
    <source>
        <dbReference type="Pfam" id="PF01370"/>
    </source>
</evidence>
<name>A0A8H6GGU9_FUSOX</name>
<gene>
    <name evidence="16" type="ORF">HZS61_002656</name>
</gene>
<evidence type="ECO:0000256" key="5">
    <source>
        <dbReference type="ARBA" id="ARBA00014422"/>
    </source>
</evidence>
<dbReference type="InterPro" id="IPR047213">
    <property type="entry name" value="TPP_PYR_PDC_IPDC-like"/>
</dbReference>
<sequence>MTKSQIPVGEYLFRRIASLGIRHIFGVPGDFNLTILDYVYAVPELEWLGCCNELNAAYATDGYARIRELPGVLLTTYGVGELSAMNGVAGAYAEHAGMIHIVGMTSRQVQKQRPLIHHTFEPNMDHTIYMQMSAPIRNSHAFLVNEETLTADIDRAIEDCVKSRLPVYIFIPMDVPSIPVPLSALDTPLDLKIKNNGEIESKILSKVLDAISRARNPSILADVLTIRHGGRDLVRELADLTQFPTFSCPLSKGIIDEDKPYYMGVYSANVSFPGVQEALETSDLIINTGTLQTDSNTGGFTRKILDEKVILLEHNKCVVLGEEFPNIHFLPVLRRLVKDLEAKATHYNLPVALPAARINPPQLRSDRSGQLIQDFVWQRIGKFLQPDDIIVTDCGTGQFGMFDATFPPRSKAITSTFWSAIGFSVGACLGACVAAREMKHPGRVILIVGDGSLQISIQDIGTCIRFGFKPIIFVVNNNGYSIERAIRGAELSYNDINSNWDHQQLLSFFGARPDTGIASFSTQCHTVEELESVLSKDALKKAEHISLIELFFSPFDYPWRLATQVSNTLGRPRQDILSAFPAAKSQLSYAIVEDIARGNAFDEAVRTAEFDAVLHVASPYHYKPLDIQKDLIDPAVNGTLNILKAVSDHAPTVKRVVITSSFSAVVNIKHPEKTYREHHFNPITREEAYEDGVQAYRASKTFAELAAWEFMQIKKPGFSLTTMNPPLILGPPAPWLASMDSINTSNERLRDLCQGKWKDGIPPTGSWYWVDVRDVARAHVRALEKLDAGGRRFFLMQGRMSNAQIAQVAADEYPRLKDKIPKTLVDDTPPDLWEVDTAPSRDILGLEYRDLKTCIVDSLKLLIS</sequence>
<dbReference type="PANTHER" id="PTHR43452">
    <property type="entry name" value="PYRUVATE DECARBOXYLASE"/>
    <property type="match status" value="1"/>
</dbReference>
<dbReference type="InterPro" id="IPR012001">
    <property type="entry name" value="Thiamin_PyroP_enz_TPP-bd_dom"/>
</dbReference>
<feature type="domain" description="Thiamine pyrophosphate enzyme N-terminal TPP-binding" evidence="15">
    <location>
        <begin position="8"/>
        <end position="126"/>
    </location>
</feature>
<evidence type="ECO:0000256" key="8">
    <source>
        <dbReference type="ARBA" id="ARBA00022842"/>
    </source>
</evidence>
<dbReference type="PANTHER" id="PTHR43452:SF3">
    <property type="entry name" value="TRANSAMINATED AMINO ACID DECARBOXYLASE"/>
    <property type="match status" value="1"/>
</dbReference>
<dbReference type="SUPFAM" id="SSF52467">
    <property type="entry name" value="DHS-like NAD/FAD-binding domain"/>
    <property type="match status" value="1"/>
</dbReference>
<keyword evidence="10" id="KW-0456">Lyase</keyword>
<dbReference type="CDD" id="cd07038">
    <property type="entry name" value="TPP_PYR_PDC_IPDC_like"/>
    <property type="match status" value="1"/>
</dbReference>
<organism evidence="16 17">
    <name type="scientific">Fusarium oxysporum f. sp. conglutinans</name>
    <dbReference type="NCBI Taxonomy" id="100902"/>
    <lineage>
        <taxon>Eukaryota</taxon>
        <taxon>Fungi</taxon>
        <taxon>Dikarya</taxon>
        <taxon>Ascomycota</taxon>
        <taxon>Pezizomycotina</taxon>
        <taxon>Sordariomycetes</taxon>
        <taxon>Hypocreomycetidae</taxon>
        <taxon>Hypocreales</taxon>
        <taxon>Nectriaceae</taxon>
        <taxon>Fusarium</taxon>
        <taxon>Fusarium oxysporum species complex</taxon>
    </lineage>
</organism>
<comment type="caution">
    <text evidence="16">The sequence shown here is derived from an EMBL/GenBank/DDBJ whole genome shotgun (WGS) entry which is preliminary data.</text>
</comment>
<feature type="domain" description="Thiamine pyrophosphate enzyme TPP-binding" evidence="14">
    <location>
        <begin position="396"/>
        <end position="537"/>
    </location>
</feature>
<dbReference type="FunFam" id="3.40.50.970:FF:000019">
    <property type="entry name" value="Pyruvate decarboxylase isozyme"/>
    <property type="match status" value="1"/>
</dbReference>
<dbReference type="Gene3D" id="3.40.50.1220">
    <property type="entry name" value="TPP-binding domain"/>
    <property type="match status" value="1"/>
</dbReference>
<comment type="catalytic activity">
    <reaction evidence="1">
        <text>a 2-oxocarboxylate + H(+) = an aldehyde + CO2</text>
        <dbReference type="Rhea" id="RHEA:11628"/>
        <dbReference type="ChEBI" id="CHEBI:15378"/>
        <dbReference type="ChEBI" id="CHEBI:16526"/>
        <dbReference type="ChEBI" id="CHEBI:17478"/>
        <dbReference type="ChEBI" id="CHEBI:35179"/>
        <dbReference type="EC" id="4.1.1.1"/>
    </reaction>
</comment>
<evidence type="ECO:0000259" key="14">
    <source>
        <dbReference type="Pfam" id="PF02775"/>
    </source>
</evidence>
<evidence type="ECO:0000259" key="12">
    <source>
        <dbReference type="Pfam" id="PF00205"/>
    </source>
</evidence>
<feature type="domain" description="NAD-dependent epimerase/dehydratase" evidence="13">
    <location>
        <begin position="594"/>
        <end position="790"/>
    </location>
</feature>
<proteinExistence type="inferred from homology"/>
<dbReference type="InterPro" id="IPR029061">
    <property type="entry name" value="THDP-binding"/>
</dbReference>
<dbReference type="CDD" id="cd02005">
    <property type="entry name" value="TPP_PDC_IPDC"/>
    <property type="match status" value="1"/>
</dbReference>
<dbReference type="GO" id="GO:0005829">
    <property type="term" value="C:cytosol"/>
    <property type="evidence" value="ECO:0007669"/>
    <property type="project" value="TreeGrafter"/>
</dbReference>
<dbReference type="InterPro" id="IPR012000">
    <property type="entry name" value="Thiamin_PyroP_enz_cen_dom"/>
</dbReference>
<keyword evidence="7" id="KW-0210">Decarboxylase</keyword>
<keyword evidence="9 11" id="KW-0786">Thiamine pyrophosphate</keyword>
<reference evidence="16 17" key="1">
    <citation type="journal article" date="2020" name="bioRxiv">
        <title>A chromosome-scale genome assembly for the Fusarium oxysporum strain Fo5176 to establish a model Arabidopsis-fungal pathosystem.</title>
        <authorList>
            <person name="Fokkens L."/>
            <person name="Guo L."/>
            <person name="Dora S."/>
            <person name="Wang B."/>
            <person name="Ye K."/>
            <person name="Sanchez-Rodriguez C."/>
            <person name="Croll D."/>
        </authorList>
    </citation>
    <scope>NUCLEOTIDE SEQUENCE [LARGE SCALE GENOMIC DNA]</scope>
    <source>
        <strain evidence="16 17">Fo5176</strain>
    </source>
</reference>
<evidence type="ECO:0000256" key="3">
    <source>
        <dbReference type="ARBA" id="ARBA00007812"/>
    </source>
</evidence>
<dbReference type="SUPFAM" id="SSF52518">
    <property type="entry name" value="Thiamin diphosphate-binding fold (THDP-binding)"/>
    <property type="match status" value="2"/>
</dbReference>
<accession>A0A8H6GGU9</accession>
<dbReference type="InterPro" id="IPR001509">
    <property type="entry name" value="Epimerase_deHydtase"/>
</dbReference>
<dbReference type="InterPro" id="IPR012110">
    <property type="entry name" value="PDC/IPDC-like"/>
</dbReference>